<protein>
    <submittedName>
        <fullName evidence="1">Uncharacterized protein</fullName>
    </submittedName>
</protein>
<accession>A0AAV5V889</accession>
<keyword evidence="2" id="KW-1185">Reference proteome</keyword>
<proteinExistence type="predicted"/>
<organism evidence="1 2">
    <name type="scientific">Pristionchus fissidentatus</name>
    <dbReference type="NCBI Taxonomy" id="1538716"/>
    <lineage>
        <taxon>Eukaryota</taxon>
        <taxon>Metazoa</taxon>
        <taxon>Ecdysozoa</taxon>
        <taxon>Nematoda</taxon>
        <taxon>Chromadorea</taxon>
        <taxon>Rhabditida</taxon>
        <taxon>Rhabditina</taxon>
        <taxon>Diplogasteromorpha</taxon>
        <taxon>Diplogasteroidea</taxon>
        <taxon>Neodiplogasteridae</taxon>
        <taxon>Pristionchus</taxon>
    </lineage>
</organism>
<dbReference type="EMBL" id="BTSY01000002">
    <property type="protein sequence ID" value="GMT14124.1"/>
    <property type="molecule type" value="Genomic_DNA"/>
</dbReference>
<reference evidence="1" key="1">
    <citation type="submission" date="2023-10" db="EMBL/GenBank/DDBJ databases">
        <title>Genome assembly of Pristionchus species.</title>
        <authorList>
            <person name="Yoshida K."/>
            <person name="Sommer R.J."/>
        </authorList>
    </citation>
    <scope>NUCLEOTIDE SEQUENCE</scope>
    <source>
        <strain evidence="1">RS5133</strain>
    </source>
</reference>
<comment type="caution">
    <text evidence="1">The sequence shown here is derived from an EMBL/GenBank/DDBJ whole genome shotgun (WGS) entry which is preliminary data.</text>
</comment>
<name>A0AAV5V889_9BILA</name>
<dbReference type="AlphaFoldDB" id="A0AAV5V889"/>
<feature type="non-terminal residue" evidence="1">
    <location>
        <position position="1"/>
    </location>
</feature>
<evidence type="ECO:0000313" key="1">
    <source>
        <dbReference type="EMBL" id="GMT14124.1"/>
    </source>
</evidence>
<sequence>SNLWNTVDEPEEDTPHRYRTNQPYTLCPVGSLIDWRPERVASLVHITVGEKTNQSRYKKDSGKKEMNEKSKAYDEPFVTVEHGRTCVMTLGFTERESRPILAYVGTEVPQLLETSKIGWYRLTRHPRRDPLTGQIVDMAVFYAKEKHKFDNCELYSGAQHIQLRSPTGFYFIVCRGSLEKLIDKNTKSNIAKAGDKIKEQYLNGNKPHKRGQKWNYLPQNNFFLDPKNVQRRFGRVMNESYHGWAESVMPHYDLRTVIYEVRYKKTRTESDAKISSRFVLATWINILLCIFMEKFYVLLRKYLL</sequence>
<gene>
    <name evidence="1" type="ORF">PFISCL1PPCAC_5421</name>
</gene>
<evidence type="ECO:0000313" key="2">
    <source>
        <dbReference type="Proteomes" id="UP001432322"/>
    </source>
</evidence>
<dbReference type="Proteomes" id="UP001432322">
    <property type="component" value="Unassembled WGS sequence"/>
</dbReference>